<accession>A0AAD6Z2V6</accession>
<dbReference type="AlphaFoldDB" id="A0AAD6Z2V6"/>
<name>A0AAD6Z2V6_9AGAR</name>
<proteinExistence type="predicted"/>
<dbReference type="EMBL" id="JARIHO010000101">
    <property type="protein sequence ID" value="KAJ7304599.1"/>
    <property type="molecule type" value="Genomic_DNA"/>
</dbReference>
<evidence type="ECO:0000313" key="2">
    <source>
        <dbReference type="Proteomes" id="UP001218218"/>
    </source>
</evidence>
<protein>
    <submittedName>
        <fullName evidence="1">Uncharacterized protein</fullName>
    </submittedName>
</protein>
<organism evidence="1 2">
    <name type="scientific">Mycena albidolilacea</name>
    <dbReference type="NCBI Taxonomy" id="1033008"/>
    <lineage>
        <taxon>Eukaryota</taxon>
        <taxon>Fungi</taxon>
        <taxon>Dikarya</taxon>
        <taxon>Basidiomycota</taxon>
        <taxon>Agaricomycotina</taxon>
        <taxon>Agaricomycetes</taxon>
        <taxon>Agaricomycetidae</taxon>
        <taxon>Agaricales</taxon>
        <taxon>Marasmiineae</taxon>
        <taxon>Mycenaceae</taxon>
        <taxon>Mycena</taxon>
    </lineage>
</organism>
<keyword evidence="2" id="KW-1185">Reference proteome</keyword>
<evidence type="ECO:0000313" key="1">
    <source>
        <dbReference type="EMBL" id="KAJ7304599.1"/>
    </source>
</evidence>
<reference evidence="1" key="1">
    <citation type="submission" date="2023-03" db="EMBL/GenBank/DDBJ databases">
        <title>Massive genome expansion in bonnet fungi (Mycena s.s.) driven by repeated elements and novel gene families across ecological guilds.</title>
        <authorList>
            <consortium name="Lawrence Berkeley National Laboratory"/>
            <person name="Harder C.B."/>
            <person name="Miyauchi S."/>
            <person name="Viragh M."/>
            <person name="Kuo A."/>
            <person name="Thoen E."/>
            <person name="Andreopoulos B."/>
            <person name="Lu D."/>
            <person name="Skrede I."/>
            <person name="Drula E."/>
            <person name="Henrissat B."/>
            <person name="Morin E."/>
            <person name="Kohler A."/>
            <person name="Barry K."/>
            <person name="LaButti K."/>
            <person name="Morin E."/>
            <person name="Salamov A."/>
            <person name="Lipzen A."/>
            <person name="Mereny Z."/>
            <person name="Hegedus B."/>
            <person name="Baldrian P."/>
            <person name="Stursova M."/>
            <person name="Weitz H."/>
            <person name="Taylor A."/>
            <person name="Grigoriev I.V."/>
            <person name="Nagy L.G."/>
            <person name="Martin F."/>
            <person name="Kauserud H."/>
        </authorList>
    </citation>
    <scope>NUCLEOTIDE SEQUENCE</scope>
    <source>
        <strain evidence="1">CBHHK002</strain>
    </source>
</reference>
<comment type="caution">
    <text evidence="1">The sequence shown here is derived from an EMBL/GenBank/DDBJ whole genome shotgun (WGS) entry which is preliminary data.</text>
</comment>
<sequence length="152" mass="17293">MWIYSCKHDLSDTNVELEPSRAREKKKESRDKRYGRRERIPNARCAYAFPTLPPSSSHAADTHILPRLTRVRCAERDSRADGSVDGTGWFVLACPSTYRRTRMKASLRSWSCERITSAAVPPTIPAHLRLHAGDTRTPKGGYIRCRTRASIH</sequence>
<dbReference type="Proteomes" id="UP001218218">
    <property type="component" value="Unassembled WGS sequence"/>
</dbReference>
<gene>
    <name evidence="1" type="ORF">DFH08DRAFT_52573</name>
</gene>